<sequence length="362" mass="40858">MSSQSESRTIVIDNGTRTCKAGFAGDPLPCYITNTIVGTDPKTNDFFVSNDAYSKADILNVRYPIEHRIIENWDDIQKIWNYIFQNQLHIESSSHPVLLTDDPTNPKENREKMTQIMFETFNVPSLYIAKRPVLSLYSAGRLNGIVLNSGDSSSLATPIFGGYYIPDTSVSLNIAGKDVTMMLQKLLNERGYIFTSFSQKEIVRDIKEKHCYLSSDFESEVKKHEVLLDYKLPDGKVIKIGNELFRCAEILFKQQSNGFCQKGIADILLESIDKCDEKIRNDLFNNVVICGGTTKMTNFIERLQNEIKKLAGSSFNIVEPHRRQCASWIGGSTLASLPTFNDMMISINEYKESGPGIIRKCP</sequence>
<dbReference type="PRINTS" id="PR00190">
    <property type="entry name" value="ACTIN"/>
</dbReference>
<comment type="caution">
    <text evidence="2">The sequence shown here is derived from an EMBL/GenBank/DDBJ whole genome shotgun (WGS) entry which is preliminary data.</text>
</comment>
<dbReference type="SMART" id="SM00268">
    <property type="entry name" value="ACTIN"/>
    <property type="match status" value="1"/>
</dbReference>
<dbReference type="Gene3D" id="3.30.420.40">
    <property type="match status" value="2"/>
</dbReference>
<name>A0ABR2KW15_9EUKA</name>
<dbReference type="Gene3D" id="3.90.640.10">
    <property type="entry name" value="Actin, Chain A, domain 4"/>
    <property type="match status" value="1"/>
</dbReference>
<dbReference type="InterPro" id="IPR043129">
    <property type="entry name" value="ATPase_NBD"/>
</dbReference>
<dbReference type="PANTHER" id="PTHR11937">
    <property type="entry name" value="ACTIN"/>
    <property type="match status" value="1"/>
</dbReference>
<dbReference type="Proteomes" id="UP001470230">
    <property type="component" value="Unassembled WGS sequence"/>
</dbReference>
<dbReference type="EMBL" id="JAPFFF010000003">
    <property type="protein sequence ID" value="KAK8895275.1"/>
    <property type="molecule type" value="Genomic_DNA"/>
</dbReference>
<reference evidence="2 3" key="1">
    <citation type="submission" date="2024-04" db="EMBL/GenBank/DDBJ databases">
        <title>Tritrichomonas musculus Genome.</title>
        <authorList>
            <person name="Alves-Ferreira E."/>
            <person name="Grigg M."/>
            <person name="Lorenzi H."/>
            <person name="Galac M."/>
        </authorList>
    </citation>
    <scope>NUCLEOTIDE SEQUENCE [LARGE SCALE GENOMIC DNA]</scope>
    <source>
        <strain evidence="2 3">EAF2021</strain>
    </source>
</reference>
<comment type="similarity">
    <text evidence="1">Belongs to the actin family.</text>
</comment>
<evidence type="ECO:0000313" key="2">
    <source>
        <dbReference type="EMBL" id="KAK8895275.1"/>
    </source>
</evidence>
<dbReference type="SUPFAM" id="SSF53067">
    <property type="entry name" value="Actin-like ATPase domain"/>
    <property type="match status" value="2"/>
</dbReference>
<organism evidence="2 3">
    <name type="scientific">Tritrichomonas musculus</name>
    <dbReference type="NCBI Taxonomy" id="1915356"/>
    <lineage>
        <taxon>Eukaryota</taxon>
        <taxon>Metamonada</taxon>
        <taxon>Parabasalia</taxon>
        <taxon>Tritrichomonadida</taxon>
        <taxon>Tritrichomonadidae</taxon>
        <taxon>Tritrichomonas</taxon>
    </lineage>
</organism>
<dbReference type="Pfam" id="PF00022">
    <property type="entry name" value="Actin"/>
    <property type="match status" value="1"/>
</dbReference>
<evidence type="ECO:0000256" key="1">
    <source>
        <dbReference type="RuleBase" id="RU000487"/>
    </source>
</evidence>
<accession>A0ABR2KW15</accession>
<dbReference type="InterPro" id="IPR004000">
    <property type="entry name" value="Actin"/>
</dbReference>
<protein>
    <submittedName>
        <fullName evidence="2">Actin</fullName>
    </submittedName>
</protein>
<evidence type="ECO:0000313" key="3">
    <source>
        <dbReference type="Proteomes" id="UP001470230"/>
    </source>
</evidence>
<gene>
    <name evidence="2" type="ORF">M9Y10_023719</name>
</gene>
<proteinExistence type="inferred from homology"/>
<keyword evidence="3" id="KW-1185">Reference proteome</keyword>